<evidence type="ECO:0000313" key="1">
    <source>
        <dbReference type="EMBL" id="NHN55806.1"/>
    </source>
</evidence>
<dbReference type="Proteomes" id="UP000744769">
    <property type="component" value="Unassembled WGS sequence"/>
</dbReference>
<sequence length="69" mass="7302">MNDSSQPPTKFDRDAALATLDMIESHLQKMTDPADPLTASAALKLVIADISGLAEVVRGMVEAHPVAND</sequence>
<keyword evidence="2" id="KW-1185">Reference proteome</keyword>
<organism evidence="1 2">
    <name type="scientific">Metallococcus carri</name>
    <dbReference type="NCBI Taxonomy" id="1656884"/>
    <lineage>
        <taxon>Bacteria</taxon>
        <taxon>Bacillati</taxon>
        <taxon>Actinomycetota</taxon>
        <taxon>Actinomycetes</taxon>
        <taxon>Micrococcales</taxon>
        <taxon>Dermacoccaceae</taxon>
        <taxon>Metallococcus</taxon>
    </lineage>
</organism>
<dbReference type="EMBL" id="JAAOIV010000005">
    <property type="protein sequence ID" value="NHN55806.1"/>
    <property type="molecule type" value="Genomic_DNA"/>
</dbReference>
<dbReference type="AlphaFoldDB" id="A0A967AZ73"/>
<dbReference type="RefSeq" id="WP_166195964.1">
    <property type="nucleotide sequence ID" value="NZ_JAAOIV010000005.1"/>
</dbReference>
<comment type="caution">
    <text evidence="1">The sequence shown here is derived from an EMBL/GenBank/DDBJ whole genome shotgun (WGS) entry which is preliminary data.</text>
</comment>
<name>A0A967AZ73_9MICO</name>
<evidence type="ECO:0000313" key="2">
    <source>
        <dbReference type="Proteomes" id="UP000744769"/>
    </source>
</evidence>
<gene>
    <name evidence="1" type="ORF">G9U51_08450</name>
</gene>
<reference evidence="1" key="1">
    <citation type="submission" date="2020-03" db="EMBL/GenBank/DDBJ databases">
        <title>Draft sequencing of Calidifontibacter sp. DB0510.</title>
        <authorList>
            <person name="Kim D.-U."/>
        </authorList>
    </citation>
    <scope>NUCLEOTIDE SEQUENCE</scope>
    <source>
        <strain evidence="1">DB0510</strain>
    </source>
</reference>
<proteinExistence type="predicted"/>
<accession>A0A967AZ73</accession>
<protein>
    <submittedName>
        <fullName evidence="1">Uncharacterized protein</fullName>
    </submittedName>
</protein>